<feature type="compositionally biased region" description="Polar residues" evidence="1">
    <location>
        <begin position="1"/>
        <end position="10"/>
    </location>
</feature>
<dbReference type="EMBL" id="AEYP01023848">
    <property type="status" value="NOT_ANNOTATED_CDS"/>
    <property type="molecule type" value="Genomic_DNA"/>
</dbReference>
<feature type="region of interest" description="Disordered" evidence="1">
    <location>
        <begin position="1"/>
        <end position="28"/>
    </location>
</feature>
<name>M3YA51_MUSPF</name>
<dbReference type="AlphaFoldDB" id="M3YA51"/>
<accession>M3YA51</accession>
<proteinExistence type="predicted"/>
<reference evidence="2" key="1">
    <citation type="submission" date="2024-06" db="UniProtKB">
        <authorList>
            <consortium name="Ensembl"/>
        </authorList>
    </citation>
    <scope>IDENTIFICATION</scope>
</reference>
<evidence type="ECO:0000313" key="2">
    <source>
        <dbReference type="Ensembl" id="ENSMPUP00000008208.1"/>
    </source>
</evidence>
<dbReference type="Ensembl" id="ENSMPUT00000008339.1">
    <property type="protein sequence ID" value="ENSMPUP00000008208.1"/>
    <property type="gene ID" value="ENSMPUG00000008270.1"/>
</dbReference>
<dbReference type="HOGENOM" id="CLU_2037324_0_0_1"/>
<dbReference type="InParanoid" id="M3YA51"/>
<evidence type="ECO:0000256" key="1">
    <source>
        <dbReference type="SAM" id="MobiDB-lite"/>
    </source>
</evidence>
<organism evidence="2">
    <name type="scientific">Mustela putorius furo</name>
    <name type="common">European domestic ferret</name>
    <name type="synonym">Mustela furo</name>
    <dbReference type="NCBI Taxonomy" id="9669"/>
    <lineage>
        <taxon>Eukaryota</taxon>
        <taxon>Metazoa</taxon>
        <taxon>Chordata</taxon>
        <taxon>Craniata</taxon>
        <taxon>Vertebrata</taxon>
        <taxon>Euteleostomi</taxon>
        <taxon>Mammalia</taxon>
        <taxon>Eutheria</taxon>
        <taxon>Laurasiatheria</taxon>
        <taxon>Carnivora</taxon>
        <taxon>Caniformia</taxon>
        <taxon>Musteloidea</taxon>
        <taxon>Mustelidae</taxon>
        <taxon>Mustelinae</taxon>
        <taxon>Mustela</taxon>
    </lineage>
</organism>
<protein>
    <submittedName>
        <fullName evidence="2">Uncharacterized protein</fullName>
    </submittedName>
</protein>
<sequence length="121" mass="14274">MAQQARSTSVWRLRPPPGLRTVRTRADPEPISTFRTSQEEVTRLCETGQGLEQEPRDTQRSLEQRPAQLRKQQHCFLCQPRPFRDKECLDCERILHRDDDGRRGTFFLVSNTHINRPLFPF</sequence>